<dbReference type="STRING" id="589385.SAMN05421504_109205"/>
<keyword evidence="1" id="KW-0812">Transmembrane</keyword>
<dbReference type="RefSeq" id="WP_091296490.1">
    <property type="nucleotide sequence ID" value="NZ_FNON01000009.1"/>
</dbReference>
<keyword evidence="3" id="KW-1185">Reference proteome</keyword>
<proteinExistence type="predicted"/>
<dbReference type="EMBL" id="FNON01000009">
    <property type="protein sequence ID" value="SDZ10213.1"/>
    <property type="molecule type" value="Genomic_DNA"/>
</dbReference>
<name>A0A1H3QAC3_9PSEU</name>
<sequence>MSTSLSVVMILTIVGAGLVGGVFFAFSTFIMQSFGDIPAEQGINAMNSINVKIVRSAFMPAMFGTAALCVALIVWSFQVWDQKFAIPMLLCAAAYLAGVVFLTMGYHVPLNNALAAVQDPASAEAAALWQDYLKNWTRWNHVRTLTSLLPAAGLAVILWLN</sequence>
<dbReference type="InterPro" id="IPR013901">
    <property type="entry name" value="Anthrone_oxy"/>
</dbReference>
<organism evidence="2 3">
    <name type="scientific">Amycolatopsis xylanica</name>
    <dbReference type="NCBI Taxonomy" id="589385"/>
    <lineage>
        <taxon>Bacteria</taxon>
        <taxon>Bacillati</taxon>
        <taxon>Actinomycetota</taxon>
        <taxon>Actinomycetes</taxon>
        <taxon>Pseudonocardiales</taxon>
        <taxon>Pseudonocardiaceae</taxon>
        <taxon>Amycolatopsis</taxon>
    </lineage>
</organism>
<evidence type="ECO:0000313" key="2">
    <source>
        <dbReference type="EMBL" id="SDZ10213.1"/>
    </source>
</evidence>
<keyword evidence="1" id="KW-1133">Transmembrane helix</keyword>
<gene>
    <name evidence="2" type="ORF">SAMN05421504_109205</name>
</gene>
<keyword evidence="1" id="KW-0472">Membrane</keyword>
<dbReference type="Pfam" id="PF08592">
    <property type="entry name" value="Anthrone_oxy"/>
    <property type="match status" value="1"/>
</dbReference>
<evidence type="ECO:0000256" key="1">
    <source>
        <dbReference type="SAM" id="Phobius"/>
    </source>
</evidence>
<evidence type="ECO:0000313" key="3">
    <source>
        <dbReference type="Proteomes" id="UP000199515"/>
    </source>
</evidence>
<protein>
    <submittedName>
        <fullName evidence="2">Uncharacterized membrane protein</fullName>
    </submittedName>
</protein>
<feature type="transmembrane region" description="Helical" evidence="1">
    <location>
        <begin position="7"/>
        <end position="30"/>
    </location>
</feature>
<dbReference type="Proteomes" id="UP000199515">
    <property type="component" value="Unassembled WGS sequence"/>
</dbReference>
<feature type="transmembrane region" description="Helical" evidence="1">
    <location>
        <begin position="84"/>
        <end position="106"/>
    </location>
</feature>
<feature type="transmembrane region" description="Helical" evidence="1">
    <location>
        <begin position="57"/>
        <end position="77"/>
    </location>
</feature>
<accession>A0A1H3QAC3</accession>
<reference evidence="2 3" key="1">
    <citation type="submission" date="2016-10" db="EMBL/GenBank/DDBJ databases">
        <authorList>
            <person name="de Groot N.N."/>
        </authorList>
    </citation>
    <scope>NUCLEOTIDE SEQUENCE [LARGE SCALE GENOMIC DNA]</scope>
    <source>
        <strain evidence="2 3">CPCC 202699</strain>
    </source>
</reference>
<dbReference type="AlphaFoldDB" id="A0A1H3QAC3"/>
<feature type="transmembrane region" description="Helical" evidence="1">
    <location>
        <begin position="142"/>
        <end position="160"/>
    </location>
</feature>
<dbReference type="OrthoDB" id="428263at2"/>